<feature type="compositionally biased region" description="Basic and acidic residues" evidence="1">
    <location>
        <begin position="207"/>
        <end position="227"/>
    </location>
</feature>
<organism evidence="3 4">
    <name type="scientific">Tessaracoccus defluvii</name>
    <dbReference type="NCBI Taxonomy" id="1285901"/>
    <lineage>
        <taxon>Bacteria</taxon>
        <taxon>Bacillati</taxon>
        <taxon>Actinomycetota</taxon>
        <taxon>Actinomycetes</taxon>
        <taxon>Propionibacteriales</taxon>
        <taxon>Propionibacteriaceae</taxon>
        <taxon>Tessaracoccus</taxon>
    </lineage>
</organism>
<dbReference type="RefSeq" id="WP_187722448.1">
    <property type="nucleotide sequence ID" value="NZ_BAABBL010000006.1"/>
</dbReference>
<dbReference type="KEGG" id="tdf:H9L22_09075"/>
<evidence type="ECO:0000256" key="2">
    <source>
        <dbReference type="SAM" id="Phobius"/>
    </source>
</evidence>
<dbReference type="InterPro" id="IPR011990">
    <property type="entry name" value="TPR-like_helical_dom_sf"/>
</dbReference>
<dbReference type="EMBL" id="CP060789">
    <property type="protein sequence ID" value="QNP57359.1"/>
    <property type="molecule type" value="Genomic_DNA"/>
</dbReference>
<protein>
    <recommendedName>
        <fullName evidence="5">Tetratricopeptide repeat protein</fullName>
    </recommendedName>
</protein>
<keyword evidence="2" id="KW-0812">Transmembrane</keyword>
<dbReference type="Proteomes" id="UP000516117">
    <property type="component" value="Chromosome"/>
</dbReference>
<reference evidence="3 4" key="1">
    <citation type="submission" date="2020-08" db="EMBL/GenBank/DDBJ databases">
        <title>Genome sequence of Tessaracoccus defluvii JCM 17540T.</title>
        <authorList>
            <person name="Hyun D.-W."/>
            <person name="Bae J.-W."/>
        </authorList>
    </citation>
    <scope>NUCLEOTIDE SEQUENCE [LARGE SCALE GENOMIC DNA]</scope>
    <source>
        <strain evidence="3 4">JCM 17540</strain>
    </source>
</reference>
<feature type="region of interest" description="Disordered" evidence="1">
    <location>
        <begin position="151"/>
        <end position="241"/>
    </location>
</feature>
<gene>
    <name evidence="3" type="ORF">H9L22_09075</name>
</gene>
<dbReference type="AlphaFoldDB" id="A0A7H0H9Z3"/>
<dbReference type="Gene3D" id="1.25.40.10">
    <property type="entry name" value="Tetratricopeptide repeat domain"/>
    <property type="match status" value="1"/>
</dbReference>
<keyword evidence="2" id="KW-0472">Membrane</keyword>
<accession>A0A7H0H9Z3</accession>
<keyword evidence="4" id="KW-1185">Reference proteome</keyword>
<sequence length="241" mass="25523">MTRHDGPVGRSWLALRWAVGGAATVLLASCLGLALLAQLGLTALGTAAWKRGDPLAAEQAFSRGLAVNLVDRWVLPFDRGVARFSQRSWSGAAEDFELAASLAPPEQQCIVRLNWAWALEAAGDEFDRAGDARNAVGYWQAATRVLTEANCADAAQSPEDGTDEADANPSGSPREQLAATAERLAAKTGDGRQETEAVEADPASRLQELEALERLAREADQAGRDESGAAAEPPSDGTRSW</sequence>
<dbReference type="SUPFAM" id="SSF48452">
    <property type="entry name" value="TPR-like"/>
    <property type="match status" value="1"/>
</dbReference>
<feature type="transmembrane region" description="Helical" evidence="2">
    <location>
        <begin position="17"/>
        <end position="41"/>
    </location>
</feature>
<evidence type="ECO:0000256" key="1">
    <source>
        <dbReference type="SAM" id="MobiDB-lite"/>
    </source>
</evidence>
<name>A0A7H0H9Z3_9ACTN</name>
<evidence type="ECO:0000313" key="4">
    <source>
        <dbReference type="Proteomes" id="UP000516117"/>
    </source>
</evidence>
<evidence type="ECO:0008006" key="5">
    <source>
        <dbReference type="Google" id="ProtNLM"/>
    </source>
</evidence>
<evidence type="ECO:0000313" key="3">
    <source>
        <dbReference type="EMBL" id="QNP57359.1"/>
    </source>
</evidence>
<keyword evidence="2" id="KW-1133">Transmembrane helix</keyword>
<dbReference type="PROSITE" id="PS51257">
    <property type="entry name" value="PROKAR_LIPOPROTEIN"/>
    <property type="match status" value="1"/>
</dbReference>
<proteinExistence type="predicted"/>